<dbReference type="InterPro" id="IPR003593">
    <property type="entry name" value="AAA+_ATPase"/>
</dbReference>
<dbReference type="PROSITE" id="PS51856">
    <property type="entry name" value="RHO_RNA_BD"/>
    <property type="match status" value="1"/>
</dbReference>
<feature type="binding site" evidence="9">
    <location>
        <begin position="178"/>
        <end position="183"/>
    </location>
    <ligand>
        <name>ATP</name>
        <dbReference type="ChEBI" id="CHEBI:30616"/>
    </ligand>
</feature>
<dbReference type="InterPro" id="IPR011129">
    <property type="entry name" value="CSD"/>
</dbReference>
<dbReference type="InterPro" id="IPR012340">
    <property type="entry name" value="NA-bd_OB-fold"/>
</dbReference>
<dbReference type="PANTHER" id="PTHR46425:SF1">
    <property type="entry name" value="TRANSCRIPTION TERMINATION FACTOR RHO"/>
    <property type="match status" value="1"/>
</dbReference>
<proteinExistence type="inferred from homology"/>
<comment type="subunit">
    <text evidence="9">Homohexamer. The homohexamer assembles into an open ring structure.</text>
</comment>
<dbReference type="Pfam" id="PF07497">
    <property type="entry name" value="Rho_RNA_bind"/>
    <property type="match status" value="1"/>
</dbReference>
<name>A0ABM9CWC9_9BACL</name>
<dbReference type="GO" id="GO:0016787">
    <property type="term" value="F:hydrolase activity"/>
    <property type="evidence" value="ECO:0007669"/>
    <property type="project" value="UniProtKB-KW"/>
</dbReference>
<dbReference type="Proteomes" id="UP000838324">
    <property type="component" value="Unassembled WGS sequence"/>
</dbReference>
<keyword evidence="15" id="KW-1185">Reference proteome</keyword>
<dbReference type="RefSeq" id="WP_236337554.1">
    <property type="nucleotide sequence ID" value="NZ_CAKMMG010000018.1"/>
</dbReference>
<dbReference type="CDD" id="cd04459">
    <property type="entry name" value="Rho_CSD"/>
    <property type="match status" value="1"/>
</dbReference>
<sequence length="452" mass="50208">MDLQISDLEEMKLTDLYKLAKKYQIPYYGQLKKRELIFAILRAQAEQSGLMFMEGVLEILPEGYGFLRPINYLPSAEDIYISASQIRKFDLRSGDLVSGKCRTPKENERYFGLLQVNAVNGENPASAAERLHFPALTPLYPQDKLPLETSPTHLSTRIMDLLAPVGLGQRGLIVAPPKAGKTLLLKEIANSISTNNPEIALFVLLIDERPEEVTDMQRSVKGEVVASTFDELPENHIKVAELVLQRALRLVEHKKDVVILLDSITRLARAYNLVVPPSGRTLSGGIDPAAFHRPKRFFGSARNVEEGGSLTILATALIDTGSRMDDIIYEEFKGTGNMELHLDRKLAERRIFPAIDIRRSGTRREEVLLSKEELDTIWSIRKNMNESYDFVEGFLKKLRDSKTNAEFLASFDVAGSKDSSSASGTASSGGTSNSGSSARRTPRPKTPTVPTT</sequence>
<evidence type="ECO:0000313" key="15">
    <source>
        <dbReference type="Proteomes" id="UP000838324"/>
    </source>
</evidence>
<dbReference type="SUPFAM" id="SSF50249">
    <property type="entry name" value="Nucleic acid-binding proteins"/>
    <property type="match status" value="1"/>
</dbReference>
<dbReference type="HAMAP" id="MF_01884">
    <property type="entry name" value="Rho"/>
    <property type="match status" value="1"/>
</dbReference>
<dbReference type="EC" id="3.6.4.-" evidence="9 10"/>
<keyword evidence="5 9" id="KW-0067">ATP-binding</keyword>
<comment type="similarity">
    <text evidence="9 11">Belongs to the Rho family.</text>
</comment>
<evidence type="ECO:0000256" key="11">
    <source>
        <dbReference type="PROSITE-ProRule" id="PRU01203"/>
    </source>
</evidence>
<feature type="domain" description="Rho RNA-BD" evidence="13">
    <location>
        <begin position="50"/>
        <end position="123"/>
    </location>
</feature>
<organism evidence="14 15">
    <name type="scientific">Paenibacillus auburnensis</name>
    <dbReference type="NCBI Taxonomy" id="2905649"/>
    <lineage>
        <taxon>Bacteria</taxon>
        <taxon>Bacillati</taxon>
        <taxon>Bacillota</taxon>
        <taxon>Bacilli</taxon>
        <taxon>Bacillales</taxon>
        <taxon>Paenibacillaceae</taxon>
        <taxon>Paenibacillus</taxon>
    </lineage>
</organism>
<evidence type="ECO:0000256" key="4">
    <source>
        <dbReference type="ARBA" id="ARBA00022806"/>
    </source>
</evidence>
<evidence type="ECO:0000256" key="2">
    <source>
        <dbReference type="ARBA" id="ARBA00022741"/>
    </source>
</evidence>
<dbReference type="SUPFAM" id="SSF68912">
    <property type="entry name" value="Rho N-terminal domain-like"/>
    <property type="match status" value="1"/>
</dbReference>
<feature type="binding site" evidence="9">
    <location>
        <position position="209"/>
    </location>
    <ligand>
        <name>ATP</name>
        <dbReference type="ChEBI" id="CHEBI:30616"/>
    </ligand>
</feature>
<comment type="function">
    <text evidence="9">Facilitates transcription termination by a mechanism that involves Rho binding to the nascent RNA, activation of Rho's RNA-dependent ATPase activity, and release of the mRNA from the DNA template.</text>
</comment>
<dbReference type="InterPro" id="IPR036269">
    <property type="entry name" value="Rho_N_sf"/>
</dbReference>
<dbReference type="Pfam" id="PF07498">
    <property type="entry name" value="Rho_N"/>
    <property type="match status" value="1"/>
</dbReference>
<dbReference type="InterPro" id="IPR004665">
    <property type="entry name" value="Term_rho"/>
</dbReference>
<dbReference type="SMART" id="SM00357">
    <property type="entry name" value="CSP"/>
    <property type="match status" value="1"/>
</dbReference>
<keyword evidence="1 9" id="KW-0806">Transcription termination</keyword>
<evidence type="ECO:0000256" key="10">
    <source>
        <dbReference type="NCBIfam" id="TIGR00767"/>
    </source>
</evidence>
<protein>
    <recommendedName>
        <fullName evidence="9 10">Transcription termination factor Rho</fullName>
        <ecNumber evidence="9 10">3.6.4.-</ecNumber>
    </recommendedName>
    <alternativeName>
        <fullName evidence="9">ATP-dependent helicase Rho</fullName>
    </alternativeName>
</protein>
<dbReference type="InterPro" id="IPR027417">
    <property type="entry name" value="P-loop_NTPase"/>
</dbReference>
<evidence type="ECO:0000256" key="9">
    <source>
        <dbReference type="HAMAP-Rule" id="MF_01884"/>
    </source>
</evidence>
<evidence type="ECO:0000256" key="7">
    <source>
        <dbReference type="ARBA" id="ARBA00023015"/>
    </source>
</evidence>
<evidence type="ECO:0000259" key="13">
    <source>
        <dbReference type="PROSITE" id="PS51856"/>
    </source>
</evidence>
<dbReference type="InterPro" id="IPR011113">
    <property type="entry name" value="Rho_RNA-bd"/>
</dbReference>
<dbReference type="Gene3D" id="1.10.720.10">
    <property type="match status" value="1"/>
</dbReference>
<keyword evidence="7 9" id="KW-0805">Transcription regulation</keyword>
<feature type="binding site" evidence="9">
    <location>
        <begin position="166"/>
        <end position="171"/>
    </location>
    <ligand>
        <name>ATP</name>
        <dbReference type="ChEBI" id="CHEBI:30616"/>
    </ligand>
</feature>
<dbReference type="Gene3D" id="3.40.50.300">
    <property type="entry name" value="P-loop containing nucleotide triphosphate hydrolases"/>
    <property type="match status" value="1"/>
</dbReference>
<dbReference type="Gene3D" id="2.40.50.140">
    <property type="entry name" value="Nucleic acid-binding proteins"/>
    <property type="match status" value="1"/>
</dbReference>
<feature type="region of interest" description="Disordered" evidence="12">
    <location>
        <begin position="414"/>
        <end position="452"/>
    </location>
</feature>
<dbReference type="InterPro" id="IPR011112">
    <property type="entry name" value="Rho-like_N"/>
</dbReference>
<dbReference type="NCBIfam" id="TIGR00767">
    <property type="entry name" value="rho"/>
    <property type="match status" value="1"/>
</dbReference>
<dbReference type="InterPro" id="IPR000194">
    <property type="entry name" value="ATPase_F1/V1/A1_a/bsu_nucl-bd"/>
</dbReference>
<comment type="caution">
    <text evidence="9">Lacks conserved residue(s) required for the propagation of feature annotation.</text>
</comment>
<evidence type="ECO:0000256" key="1">
    <source>
        <dbReference type="ARBA" id="ARBA00022472"/>
    </source>
</evidence>
<dbReference type="EMBL" id="CAKMMG010000018">
    <property type="protein sequence ID" value="CAH1226111.1"/>
    <property type="molecule type" value="Genomic_DNA"/>
</dbReference>
<accession>A0ABM9CWC9</accession>
<evidence type="ECO:0000256" key="8">
    <source>
        <dbReference type="ARBA" id="ARBA00023163"/>
    </source>
</evidence>
<evidence type="ECO:0000256" key="3">
    <source>
        <dbReference type="ARBA" id="ARBA00022801"/>
    </source>
</evidence>
<evidence type="ECO:0000313" key="14">
    <source>
        <dbReference type="EMBL" id="CAH1226111.1"/>
    </source>
</evidence>
<dbReference type="NCBIfam" id="NF006886">
    <property type="entry name" value="PRK09376.1"/>
    <property type="match status" value="1"/>
</dbReference>
<dbReference type="PANTHER" id="PTHR46425">
    <property type="entry name" value="TRANSCRIPTION TERMINATION FACTOR RHO"/>
    <property type="match status" value="1"/>
</dbReference>
<gene>
    <name evidence="9 14" type="primary">rho</name>
    <name evidence="14" type="ORF">PAECIP111892_05704</name>
</gene>
<reference evidence="14" key="1">
    <citation type="submission" date="2022-01" db="EMBL/GenBank/DDBJ databases">
        <authorList>
            <person name="Criscuolo A."/>
        </authorList>
    </citation>
    <scope>NUCLEOTIDE SEQUENCE</scope>
    <source>
        <strain evidence="14">CIP111892</strain>
    </source>
</reference>
<dbReference type="SMART" id="SM00959">
    <property type="entry name" value="Rho_N"/>
    <property type="match status" value="1"/>
</dbReference>
<dbReference type="SMART" id="SM00382">
    <property type="entry name" value="AAA"/>
    <property type="match status" value="1"/>
</dbReference>
<evidence type="ECO:0000256" key="6">
    <source>
        <dbReference type="ARBA" id="ARBA00022884"/>
    </source>
</evidence>
<dbReference type="InterPro" id="IPR041703">
    <property type="entry name" value="Rho_factor_ATP-bd"/>
</dbReference>
<evidence type="ECO:0000256" key="12">
    <source>
        <dbReference type="SAM" id="MobiDB-lite"/>
    </source>
</evidence>
<keyword evidence="3 9" id="KW-0378">Hydrolase</keyword>
<dbReference type="CDD" id="cd01128">
    <property type="entry name" value="rho_factor_C"/>
    <property type="match status" value="1"/>
</dbReference>
<comment type="caution">
    <text evidence="14">The sequence shown here is derived from an EMBL/GenBank/DDBJ whole genome shotgun (WGS) entry which is preliminary data.</text>
</comment>
<keyword evidence="6 9" id="KW-0694">RNA-binding</keyword>
<keyword evidence="2 9" id="KW-0547">Nucleotide-binding</keyword>
<keyword evidence="8 9" id="KW-0804">Transcription</keyword>
<feature type="compositionally biased region" description="Low complexity" evidence="12">
    <location>
        <begin position="414"/>
        <end position="439"/>
    </location>
</feature>
<keyword evidence="4 9" id="KW-0347">Helicase</keyword>
<evidence type="ECO:0000256" key="5">
    <source>
        <dbReference type="ARBA" id="ARBA00022840"/>
    </source>
</evidence>
<dbReference type="Pfam" id="PF00006">
    <property type="entry name" value="ATP-synt_ab"/>
    <property type="match status" value="1"/>
</dbReference>
<dbReference type="SUPFAM" id="SSF52540">
    <property type="entry name" value="P-loop containing nucleoside triphosphate hydrolases"/>
    <property type="match status" value="1"/>
</dbReference>